<dbReference type="Gene3D" id="3.40.50.12780">
    <property type="entry name" value="N-terminal domain of ligase-like"/>
    <property type="match status" value="2"/>
</dbReference>
<dbReference type="Pfam" id="PF13193">
    <property type="entry name" value="AMP-binding_C"/>
    <property type="match status" value="2"/>
</dbReference>
<dbReference type="FunFam" id="3.40.50.980:FF:000001">
    <property type="entry name" value="Non-ribosomal peptide synthetase"/>
    <property type="match status" value="1"/>
</dbReference>
<dbReference type="Gene3D" id="3.30.559.30">
    <property type="entry name" value="Nonribosomal peptide synthetase, condensation domain"/>
    <property type="match status" value="2"/>
</dbReference>
<sequence length="2383" mass="266609">MSNATDLAEPTSYEMDIWVNVQRDLHNYQFTVALGEFLPKSVDLSRLKQAAEQVLESEPAFHKSFHDIEGQLELQHSLVAGRVALYEFSNKDSIASFFSEWSQKTWNLSESPLIDVAIGKMDQATVLMIRSHHIVADSWALNLLSRKIQGIYVNSESGSYKQIKAIGRYAKMPPILHVDDAIRDIATKVSDIESVLFPKSAMPLSGVPNYRKLFKIAANEVIQDIENGFTPFLTVATALAVLLSSSYGSQKFFIGVPFFNRTEENIDKVSQRANTLPVRVEVLSDNTLREIGAGIKEFTVFLKDKEAVPLGKLISALARADSSRQLFDATVSYLRYPETGLISEVNEQPWNFAHTHVQDAIAIHLHTYGDNSEVRGEICLNRSVFDTEDSACFFADTLIQLISNLGKNLDKPVSAINLLTPMQAERLRKYENGPKKPYSKHATLVSLFEAKVAQFPDNIALRDHSGTSFSYAQLDEWSSSIAVALEKRGVSHGDIVAVSMVRSPEMLAAIFGVLKAGAAYLPIDSDYPEERIRYMLEDSNAKLVISNLPHVIELNDPHWFDLDAFPQVLPTYREYKSKAQPHEPAYVIYTSGSTGRPKGVIVEHHSVVNRLEWMQGIHPLSSEDVLLQKTPISFDVSVWELFWWAITGASVVLLKQGAQRDPRELLQTISAHGVTVVHFVPSMFEPYVQALADDRRYFSSVGSLKCLFTSGEALMPAVVNKYKKLFNQERRPPRLINLYGPTEATVDVTYYELNLEQDTEINSVPIGFPIDNTSIRVVSLHGVRQLLGIPGELQIGGVQLARGYLNRSELTAERFITDQNDNDCRWYRTGDLAVWEDDGSLLYLGRMDGQVKIRGNRIELDEVKNALLSLPEILNAEVIAEDDGILGKYLIAIYVSRHVLDERDIRKNVGKLLPLFMVPSKFVRLKRIPLTPNGKFDHARAFQEVSGKKAPLSTFKLGEAEMVVAKIWGKIIGQQSINTDDDFYALGGDSILMLKVRSELEAHGYEVGLSDLAQHTTVRVLGNFLDRVSDTLSNPKEPLPPFALVSEIEQKMLDSYEDAYPVSRLQFGLIYHSRQVEEARTYKDVFRYTLKSIWDEVAFRSAVQGLVLRHPALRTIFNLSDYDNPLQIIRSGVLIDDVLSVKSPDPLRYEQAIHSHIDKRLRHNYSFVSGPLFHIAIFLKSGSNYIDLVFSFHHAILDGGSVANLIRELLLSYSKGGDNANLGYPENELPNPSIFVQNEIEALEANEHRSYWREYLTGASNTLPIGLTQHSTELVNGIFSYRFIIDPELDVSLNQLARTVQVPIKSFYLAAHCITIALMSGEEEIVTGVITHARPEIKHAEHILGLFLNTVPLRTNVKGLSWLQIVETIYQNEKRNHRYRRFPLSEIQADIGTLTVQTAFNYIHFHVLQDVITKTDIEIVAFDPKEETNFAILVNVMRDFTSERTSVRVDLDGNIYAREQGEVFSRLFQSALERMAYQPHAAAILSRPVIEVGHLVERMPDGEFVAVTEALRKIVQRTPTTIALTYGDTEWNYQQLWDATTRIASLLSEQGVGKQDVVGVVLPRSFEQIATIVAILRIGAVCLPIDISYPVNRIELILEIADPMVVVTNATDTQLPVIARRLILKQGESGQVIENDEVVIVPDDAAYILFTSGSTGTPKGVTMPHKGLANLVKWQNKASSGAKVTSTLQFAPLSFDVSFQEIFSTLSSGATLHLINEIERRDPAVLLRLLDHKGVERIFLPYIALQQLAEAAVTLELFPGKLRIVVSSGEQLRVTKEIRTFIDNLCGGMLENQYGPTETHVVASYNMSGDPNSFPSLPPIGISITGVGVTILDEQSNRVPDGVPGEICVFGEALALGYYRSPEQTQKKFIANAGVSGGLFYRTGDIGIRFLGGEIISLGRNDTQVKVRGYRIEPSEIELKILRFFEASGENIEVAVIARPLDNLDSYMIAYLVGKEDRDALDKLRQFLIAELPAYMVPTHITWIDALPKTPSGKRDDFKLRQLDIQIGSVQDYRGPKDQYERRLCELTAELLKISSIAPEQSIFDCGATSLTAMRIVVIVEKWYGINVPLSAFVSAPTIAQLAMLIRDGGGQFKFEPLVPLRETGHRRPLFLVHPMGGNILSYLRMLSHLPSDQPLYALQASGVDVGSSPIATIEEQASFYIDAIKRIQPNGSYVIGGWSYGGFVAFEMANQLIQLGEVVDDILILDTMALSSHAKGKVSDDALLSWFFWELLWTSKGSSLPVHIVPSHIVDLQERFEYITDYAIRIGIIPAGSTKSVMQRLFEVYRTNWQAATEYGAQYPNIDITLIRAKQPLPAILQEMHHAIRSEYQDPQNGWSNKTSGRVNVIEVDGDHLTIMEEPYVEQLVSTIVSELNKVNEVYSNV</sequence>
<evidence type="ECO:0000313" key="5">
    <source>
        <dbReference type="EMBL" id="MDE1476917.1"/>
    </source>
</evidence>
<dbReference type="Gene3D" id="3.30.300.30">
    <property type="match status" value="2"/>
</dbReference>
<dbReference type="SUPFAM" id="SSF53474">
    <property type="entry name" value="alpha/beta-Hydrolases"/>
    <property type="match status" value="1"/>
</dbReference>
<dbReference type="SUPFAM" id="SSF52777">
    <property type="entry name" value="CoA-dependent acyltransferases"/>
    <property type="match status" value="4"/>
</dbReference>
<feature type="domain" description="Carrier" evidence="4">
    <location>
        <begin position="2015"/>
        <end position="2090"/>
    </location>
</feature>
<dbReference type="SUPFAM" id="SSF56801">
    <property type="entry name" value="Acetyl-CoA synthetase-like"/>
    <property type="match status" value="2"/>
</dbReference>
<dbReference type="EMBL" id="JAILSO010000003">
    <property type="protein sequence ID" value="MDE1476917.1"/>
    <property type="molecule type" value="Genomic_DNA"/>
</dbReference>
<dbReference type="GO" id="GO:0044550">
    <property type="term" value="P:secondary metabolite biosynthetic process"/>
    <property type="evidence" value="ECO:0007669"/>
    <property type="project" value="TreeGrafter"/>
</dbReference>
<dbReference type="NCBIfam" id="TIGR01733">
    <property type="entry name" value="AA-adenyl-dom"/>
    <property type="match status" value="2"/>
</dbReference>
<dbReference type="PANTHER" id="PTHR45527">
    <property type="entry name" value="NONRIBOSOMAL PEPTIDE SYNTHETASE"/>
    <property type="match status" value="1"/>
</dbReference>
<dbReference type="InterPro" id="IPR006162">
    <property type="entry name" value="Ppantetheine_attach_site"/>
</dbReference>
<dbReference type="InterPro" id="IPR042099">
    <property type="entry name" value="ANL_N_sf"/>
</dbReference>
<evidence type="ECO:0000256" key="1">
    <source>
        <dbReference type="ARBA" id="ARBA00001957"/>
    </source>
</evidence>
<dbReference type="FunFam" id="3.40.50.980:FF:000002">
    <property type="entry name" value="Enterobactin synthetase component F"/>
    <property type="match status" value="1"/>
</dbReference>
<feature type="domain" description="Carrier" evidence="4">
    <location>
        <begin position="955"/>
        <end position="1029"/>
    </location>
</feature>
<dbReference type="PROSITE" id="PS00455">
    <property type="entry name" value="AMP_BINDING"/>
    <property type="match status" value="2"/>
</dbReference>
<keyword evidence="2" id="KW-0596">Phosphopantetheine</keyword>
<dbReference type="GO" id="GO:0005829">
    <property type="term" value="C:cytosol"/>
    <property type="evidence" value="ECO:0007669"/>
    <property type="project" value="TreeGrafter"/>
</dbReference>
<keyword evidence="3" id="KW-0597">Phosphoprotein</keyword>
<dbReference type="PROSITE" id="PS50075">
    <property type="entry name" value="CARRIER"/>
    <property type="match status" value="2"/>
</dbReference>
<dbReference type="Gene3D" id="1.10.1200.10">
    <property type="entry name" value="ACP-like"/>
    <property type="match status" value="2"/>
</dbReference>
<comment type="caution">
    <text evidence="5">The sequence shown here is derived from an EMBL/GenBank/DDBJ whole genome shotgun (WGS) entry which is preliminary data.</text>
</comment>
<dbReference type="PROSITE" id="PS00012">
    <property type="entry name" value="PHOSPHOPANTETHEINE"/>
    <property type="match status" value="1"/>
</dbReference>
<evidence type="ECO:0000256" key="3">
    <source>
        <dbReference type="ARBA" id="ARBA00022553"/>
    </source>
</evidence>
<dbReference type="Pfam" id="PF00501">
    <property type="entry name" value="AMP-binding"/>
    <property type="match status" value="2"/>
</dbReference>
<evidence type="ECO:0000313" key="6">
    <source>
        <dbReference type="Proteomes" id="UP001222434"/>
    </source>
</evidence>
<dbReference type="FunFam" id="3.40.50.12780:FF:000012">
    <property type="entry name" value="Non-ribosomal peptide synthetase"/>
    <property type="match status" value="1"/>
</dbReference>
<gene>
    <name evidence="5" type="ORF">KKJ01_01335</name>
</gene>
<dbReference type="InterPro" id="IPR023213">
    <property type="entry name" value="CAT-like_dom_sf"/>
</dbReference>
<dbReference type="InterPro" id="IPR000873">
    <property type="entry name" value="AMP-dep_synth/lig_dom"/>
</dbReference>
<dbReference type="InterPro" id="IPR010071">
    <property type="entry name" value="AA_adenyl_dom"/>
</dbReference>
<name>A0AAJ1J648_XENBV</name>
<accession>A0AAJ1J648</accession>
<dbReference type="InterPro" id="IPR029058">
    <property type="entry name" value="AB_hydrolase_fold"/>
</dbReference>
<dbReference type="Pfam" id="PF00550">
    <property type="entry name" value="PP-binding"/>
    <property type="match status" value="2"/>
</dbReference>
<dbReference type="InterPro" id="IPR001242">
    <property type="entry name" value="Condensation_dom"/>
</dbReference>
<dbReference type="Gene3D" id="3.30.559.10">
    <property type="entry name" value="Chloramphenicol acetyltransferase-like domain"/>
    <property type="match status" value="2"/>
</dbReference>
<dbReference type="InterPro" id="IPR001031">
    <property type="entry name" value="Thioesterase"/>
</dbReference>
<dbReference type="GO" id="GO:0003824">
    <property type="term" value="F:catalytic activity"/>
    <property type="evidence" value="ECO:0007669"/>
    <property type="project" value="InterPro"/>
</dbReference>
<dbReference type="Gene3D" id="3.40.50.1820">
    <property type="entry name" value="alpha/beta hydrolase"/>
    <property type="match status" value="1"/>
</dbReference>
<dbReference type="Proteomes" id="UP001222434">
    <property type="component" value="Unassembled WGS sequence"/>
</dbReference>
<dbReference type="CDD" id="cd05930">
    <property type="entry name" value="A_NRPS"/>
    <property type="match status" value="1"/>
</dbReference>
<dbReference type="PANTHER" id="PTHR45527:SF14">
    <property type="entry name" value="PLIPASTATIN SYNTHASE SUBUNIT B"/>
    <property type="match status" value="1"/>
</dbReference>
<reference evidence="5" key="1">
    <citation type="submission" date="2021-08" db="EMBL/GenBank/DDBJ databases">
        <authorList>
            <person name="Papudeshi B."/>
            <person name="Bashey-Visser F."/>
        </authorList>
    </citation>
    <scope>NUCLEOTIDE SEQUENCE</scope>
    <source>
        <strain evidence="5">MC_266_E_2016</strain>
    </source>
</reference>
<proteinExistence type="predicted"/>
<dbReference type="InterPro" id="IPR025110">
    <property type="entry name" value="AMP-bd_C"/>
</dbReference>
<dbReference type="NCBIfam" id="NF003417">
    <property type="entry name" value="PRK04813.1"/>
    <property type="match status" value="2"/>
</dbReference>
<dbReference type="InterPro" id="IPR036736">
    <property type="entry name" value="ACP-like_sf"/>
</dbReference>
<dbReference type="Pfam" id="PF00975">
    <property type="entry name" value="Thioesterase"/>
    <property type="match status" value="1"/>
</dbReference>
<dbReference type="SMART" id="SM00823">
    <property type="entry name" value="PKS_PP"/>
    <property type="match status" value="2"/>
</dbReference>
<organism evidence="5 6">
    <name type="scientific">Xenorhabdus bovienii</name>
    <name type="common">Xenorhabdus nematophila subsp. bovienii</name>
    <dbReference type="NCBI Taxonomy" id="40576"/>
    <lineage>
        <taxon>Bacteria</taxon>
        <taxon>Pseudomonadati</taxon>
        <taxon>Pseudomonadota</taxon>
        <taxon>Gammaproteobacteria</taxon>
        <taxon>Enterobacterales</taxon>
        <taxon>Morganellaceae</taxon>
        <taxon>Xenorhabdus</taxon>
    </lineage>
</organism>
<dbReference type="InterPro" id="IPR020806">
    <property type="entry name" value="PKS_PP-bd"/>
</dbReference>
<dbReference type="GO" id="GO:0043041">
    <property type="term" value="P:amino acid activation for nonribosomal peptide biosynthetic process"/>
    <property type="evidence" value="ECO:0007669"/>
    <property type="project" value="TreeGrafter"/>
</dbReference>
<dbReference type="Pfam" id="PF00668">
    <property type="entry name" value="Condensation"/>
    <property type="match status" value="3"/>
</dbReference>
<dbReference type="RefSeq" id="WP_274711397.1">
    <property type="nucleotide sequence ID" value="NZ_JAILSO010000003.1"/>
</dbReference>
<dbReference type="InterPro" id="IPR009081">
    <property type="entry name" value="PP-bd_ACP"/>
</dbReference>
<evidence type="ECO:0000256" key="2">
    <source>
        <dbReference type="ARBA" id="ARBA00022450"/>
    </source>
</evidence>
<comment type="cofactor">
    <cofactor evidence="1">
        <name>pantetheine 4'-phosphate</name>
        <dbReference type="ChEBI" id="CHEBI:47942"/>
    </cofactor>
</comment>
<dbReference type="SUPFAM" id="SSF47336">
    <property type="entry name" value="ACP-like"/>
    <property type="match status" value="2"/>
</dbReference>
<reference evidence="5" key="2">
    <citation type="journal article" date="2022" name="J. Evol. Biol.">
        <title>Pre- and post-association barriers to host switching in sympatric mutualists.</title>
        <authorList>
            <person name="Dinges Z.M."/>
            <person name="Phillips R.K."/>
            <person name="Lively C.M."/>
            <person name="Bashey F."/>
        </authorList>
    </citation>
    <scope>NUCLEOTIDE SEQUENCE</scope>
    <source>
        <strain evidence="5">MC_266_E_2016</strain>
    </source>
</reference>
<dbReference type="InterPro" id="IPR045851">
    <property type="entry name" value="AMP-bd_C_sf"/>
</dbReference>
<protein>
    <submittedName>
        <fullName evidence="5">Amino acid adenylation domain-containing protein</fullName>
    </submittedName>
</protein>
<dbReference type="GO" id="GO:0031177">
    <property type="term" value="F:phosphopantetheine binding"/>
    <property type="evidence" value="ECO:0007669"/>
    <property type="project" value="InterPro"/>
</dbReference>
<evidence type="ECO:0000259" key="4">
    <source>
        <dbReference type="PROSITE" id="PS50075"/>
    </source>
</evidence>
<dbReference type="InterPro" id="IPR020845">
    <property type="entry name" value="AMP-binding_CS"/>
</dbReference>